<evidence type="ECO:0000313" key="1">
    <source>
        <dbReference type="EMBL" id="JAH17054.1"/>
    </source>
</evidence>
<dbReference type="EMBL" id="GBXM01091523">
    <property type="protein sequence ID" value="JAH17054.1"/>
    <property type="molecule type" value="Transcribed_RNA"/>
</dbReference>
<protein>
    <submittedName>
        <fullName evidence="1">Uncharacterized protein</fullName>
    </submittedName>
</protein>
<dbReference type="AlphaFoldDB" id="A0A0E9QJV1"/>
<reference evidence="1" key="1">
    <citation type="submission" date="2014-11" db="EMBL/GenBank/DDBJ databases">
        <authorList>
            <person name="Amaro Gonzalez C."/>
        </authorList>
    </citation>
    <scope>NUCLEOTIDE SEQUENCE</scope>
</reference>
<proteinExistence type="predicted"/>
<organism evidence="1">
    <name type="scientific">Anguilla anguilla</name>
    <name type="common">European freshwater eel</name>
    <name type="synonym">Muraena anguilla</name>
    <dbReference type="NCBI Taxonomy" id="7936"/>
    <lineage>
        <taxon>Eukaryota</taxon>
        <taxon>Metazoa</taxon>
        <taxon>Chordata</taxon>
        <taxon>Craniata</taxon>
        <taxon>Vertebrata</taxon>
        <taxon>Euteleostomi</taxon>
        <taxon>Actinopterygii</taxon>
        <taxon>Neopterygii</taxon>
        <taxon>Teleostei</taxon>
        <taxon>Anguilliformes</taxon>
        <taxon>Anguillidae</taxon>
        <taxon>Anguilla</taxon>
    </lineage>
</organism>
<sequence length="58" mass="6648">MPLSSSHVPKRGTLNVRAARCRHGNAPEKETLCSRAFTLKIYKRGGEKTMLHLFYFQL</sequence>
<reference evidence="1" key="2">
    <citation type="journal article" date="2015" name="Fish Shellfish Immunol.">
        <title>Early steps in the European eel (Anguilla anguilla)-Vibrio vulnificus interaction in the gills: Role of the RtxA13 toxin.</title>
        <authorList>
            <person name="Callol A."/>
            <person name="Pajuelo D."/>
            <person name="Ebbesson L."/>
            <person name="Teles M."/>
            <person name="MacKenzie S."/>
            <person name="Amaro C."/>
        </authorList>
    </citation>
    <scope>NUCLEOTIDE SEQUENCE</scope>
</reference>
<accession>A0A0E9QJV1</accession>
<name>A0A0E9QJV1_ANGAN</name>